<proteinExistence type="predicted"/>
<evidence type="ECO:0000256" key="1">
    <source>
        <dbReference type="SAM" id="MobiDB-lite"/>
    </source>
</evidence>
<feature type="compositionally biased region" description="Pro residues" evidence="1">
    <location>
        <begin position="186"/>
        <end position="200"/>
    </location>
</feature>
<evidence type="ECO:0000313" key="2">
    <source>
        <dbReference type="EMBL" id="PRP86974.1"/>
    </source>
</evidence>
<sequence>MNSERDILSGMLTEAYGSTENSSTVSTSLRLSPDPLNHTETRHLLCLPGLKHKRQVAAAHPRQHSTHLFDNQRITQKTKKHDMGMDNDMQVTVSPKVTRLKRKAFGMTDLNDNYSSQTRKYPDDIDSIFTRVLDMIHPQKRHISELMSIQLGKLSLSSDRQQKQNNPMQEDFLHIRSSESSSRPTLPTPPIPSTPPPPTIKPTNPRLTEAQRQSSCRALILSPLAGRKREDTIPGASSTTRELRRTRSASFSGITKPLFSELQALQQDGCKALVLYRAPSDILLNTVPEDRMMVMPFMHRLTKDLLTQPQWGPNRDRWGTLPFSGKMYSESIKNYLASLLNVVRPLNNADDN</sequence>
<dbReference type="AlphaFoldDB" id="A0A2P6NSP2"/>
<comment type="caution">
    <text evidence="2">The sequence shown here is derived from an EMBL/GenBank/DDBJ whole genome shotgun (WGS) entry which is preliminary data.</text>
</comment>
<gene>
    <name evidence="2" type="ORF">PROFUN_04956</name>
</gene>
<name>A0A2P6NSP2_9EUKA</name>
<feature type="region of interest" description="Disordered" evidence="1">
    <location>
        <begin position="177"/>
        <end position="248"/>
    </location>
</feature>
<accession>A0A2P6NSP2</accession>
<reference evidence="2 3" key="1">
    <citation type="journal article" date="2018" name="Genome Biol. Evol.">
        <title>Multiple Roots of Fruiting Body Formation in Amoebozoa.</title>
        <authorList>
            <person name="Hillmann F."/>
            <person name="Forbes G."/>
            <person name="Novohradska S."/>
            <person name="Ferling I."/>
            <person name="Riege K."/>
            <person name="Groth M."/>
            <person name="Westermann M."/>
            <person name="Marz M."/>
            <person name="Spaller T."/>
            <person name="Winckler T."/>
            <person name="Schaap P."/>
            <person name="Glockner G."/>
        </authorList>
    </citation>
    <scope>NUCLEOTIDE SEQUENCE [LARGE SCALE GENOMIC DNA]</scope>
    <source>
        <strain evidence="2 3">Jena</strain>
    </source>
</reference>
<keyword evidence="3" id="KW-1185">Reference proteome</keyword>
<dbReference type="Proteomes" id="UP000241769">
    <property type="component" value="Unassembled WGS sequence"/>
</dbReference>
<organism evidence="2 3">
    <name type="scientific">Planoprotostelium fungivorum</name>
    <dbReference type="NCBI Taxonomy" id="1890364"/>
    <lineage>
        <taxon>Eukaryota</taxon>
        <taxon>Amoebozoa</taxon>
        <taxon>Evosea</taxon>
        <taxon>Variosea</taxon>
        <taxon>Cavosteliida</taxon>
        <taxon>Cavosteliaceae</taxon>
        <taxon>Planoprotostelium</taxon>
    </lineage>
</organism>
<protein>
    <submittedName>
        <fullName evidence="2">Uncharacterized protein</fullName>
    </submittedName>
</protein>
<evidence type="ECO:0000313" key="3">
    <source>
        <dbReference type="Proteomes" id="UP000241769"/>
    </source>
</evidence>
<dbReference type="InParanoid" id="A0A2P6NSP2"/>
<dbReference type="EMBL" id="MDYQ01000024">
    <property type="protein sequence ID" value="PRP86974.1"/>
    <property type="molecule type" value="Genomic_DNA"/>
</dbReference>